<dbReference type="Proteomes" id="UP000503462">
    <property type="component" value="Chromosome 3"/>
</dbReference>
<keyword evidence="1" id="KW-0812">Transmembrane</keyword>
<protein>
    <submittedName>
        <fullName evidence="2">Uncharacterized protein</fullName>
    </submittedName>
</protein>
<feature type="transmembrane region" description="Helical" evidence="1">
    <location>
        <begin position="183"/>
        <end position="205"/>
    </location>
</feature>
<evidence type="ECO:0000256" key="1">
    <source>
        <dbReference type="SAM" id="Phobius"/>
    </source>
</evidence>
<evidence type="ECO:0000313" key="2">
    <source>
        <dbReference type="EMBL" id="QIW98513.1"/>
    </source>
</evidence>
<sequence length="339" mass="36869">MSSLTDFQSWFGDFGPYYAGVLQMSCGDEYQRYVTDNATSCDGGVGKECIITPLVSCILQNTDPVATANVAAASVLLGLLPTILLQAGANTMHVNFLSLKRPILSLLLSLSCPVVSILKTQAYGEPEVILRGAPVHVPWARNDTERLLALCCQYLIVAGSVANIGHLIWQLSVMSTVGWATHFPYTVTIWVVLAVVLQAISALCLRLRIRLEDAVTTPWLRREFDLGCERTESTRVVLKQESTLFFAVSWLVSTAATMHLMYGTVVLAGLLFISTRNGLIIALRFLASAVAAKAITTYELGSLRSSVGGLSLPELSGAHDGSRLVRHEKKYMDKMPSNT</sequence>
<keyword evidence="1" id="KW-1133">Transmembrane helix</keyword>
<evidence type="ECO:0000313" key="3">
    <source>
        <dbReference type="Proteomes" id="UP000503462"/>
    </source>
</evidence>
<name>A0A6H0XUV7_9PEZI</name>
<proteinExistence type="predicted"/>
<keyword evidence="3" id="KW-1185">Reference proteome</keyword>
<dbReference type="AlphaFoldDB" id="A0A6H0XUV7"/>
<feature type="transmembrane region" description="Helical" evidence="1">
    <location>
        <begin position="244"/>
        <end position="273"/>
    </location>
</feature>
<dbReference type="OrthoDB" id="3009728at2759"/>
<feature type="transmembrane region" description="Helical" evidence="1">
    <location>
        <begin position="147"/>
        <end position="171"/>
    </location>
</feature>
<dbReference type="EMBL" id="CP051141">
    <property type="protein sequence ID" value="QIW98513.1"/>
    <property type="molecule type" value="Genomic_DNA"/>
</dbReference>
<accession>A0A6H0XUV7</accession>
<organism evidence="2 3">
    <name type="scientific">Peltaster fructicola</name>
    <dbReference type="NCBI Taxonomy" id="286661"/>
    <lineage>
        <taxon>Eukaryota</taxon>
        <taxon>Fungi</taxon>
        <taxon>Dikarya</taxon>
        <taxon>Ascomycota</taxon>
        <taxon>Pezizomycotina</taxon>
        <taxon>Dothideomycetes</taxon>
        <taxon>Dothideomycetes incertae sedis</taxon>
        <taxon>Peltaster</taxon>
    </lineage>
</organism>
<gene>
    <name evidence="2" type="ORF">AMS68_004031</name>
</gene>
<reference evidence="2 3" key="1">
    <citation type="journal article" date="2016" name="Sci. Rep.">
        <title>Peltaster fructicola genome reveals evolution from an invasive phytopathogen to an ectophytic parasite.</title>
        <authorList>
            <person name="Xu C."/>
            <person name="Chen H."/>
            <person name="Gleason M.L."/>
            <person name="Xu J.R."/>
            <person name="Liu H."/>
            <person name="Zhang R."/>
            <person name="Sun G."/>
        </authorList>
    </citation>
    <scope>NUCLEOTIDE SEQUENCE [LARGE SCALE GENOMIC DNA]</scope>
    <source>
        <strain evidence="2 3">LNHT1506</strain>
    </source>
</reference>
<keyword evidence="1" id="KW-0472">Membrane</keyword>